<evidence type="ECO:0000313" key="2">
    <source>
        <dbReference type="EMBL" id="CCE78516.1"/>
    </source>
</evidence>
<dbReference type="InParanoid" id="G8YSH9"/>
<protein>
    <submittedName>
        <fullName evidence="2">Piso0_001141 protein</fullName>
    </submittedName>
</protein>
<dbReference type="FunCoup" id="G8YSH9">
    <property type="interactions" value="205"/>
</dbReference>
<dbReference type="EMBL" id="FO082057">
    <property type="protein sequence ID" value="CCE78516.1"/>
    <property type="molecule type" value="Genomic_DNA"/>
</dbReference>
<dbReference type="STRING" id="559304.G8YSH9"/>
<dbReference type="eggNOG" id="ENOG502SDW5">
    <property type="taxonomic scope" value="Eukaryota"/>
</dbReference>
<evidence type="ECO:0000313" key="3">
    <source>
        <dbReference type="EMBL" id="CCE79102.1"/>
    </source>
</evidence>
<feature type="compositionally biased region" description="Acidic residues" evidence="1">
    <location>
        <begin position="94"/>
        <end position="108"/>
    </location>
</feature>
<reference evidence="4" key="2">
    <citation type="journal article" date="2012" name="G3 (Bethesda)">
        <title>Pichia sorbitophila, an interspecies yeast hybrid reveals early steps of genome resolution following polyploidization.</title>
        <authorList>
            <person name="Leh Louis V."/>
            <person name="Despons L."/>
            <person name="Friedrich A."/>
            <person name="Martin T."/>
            <person name="Durrens P."/>
            <person name="Casaregola S."/>
            <person name="Neuveglise C."/>
            <person name="Fairhead C."/>
            <person name="Marck C."/>
            <person name="Cruz J.A."/>
            <person name="Straub M.L."/>
            <person name="Kugler V."/>
            <person name="Sacerdot C."/>
            <person name="Uzunov Z."/>
            <person name="Thierry A."/>
            <person name="Weiss S."/>
            <person name="Bleykasten C."/>
            <person name="De Montigny J."/>
            <person name="Jacques N."/>
            <person name="Jung P."/>
            <person name="Lemaire M."/>
            <person name="Mallet S."/>
            <person name="Morel G."/>
            <person name="Richard G.F."/>
            <person name="Sarkar A."/>
            <person name="Savel G."/>
            <person name="Schacherer J."/>
            <person name="Seret M.L."/>
            <person name="Talla E."/>
            <person name="Samson G."/>
            <person name="Jubin C."/>
            <person name="Poulain J."/>
            <person name="Vacherie B."/>
            <person name="Barbe V."/>
            <person name="Pelletier E."/>
            <person name="Sherman D.J."/>
            <person name="Westhof E."/>
            <person name="Weissenbach J."/>
            <person name="Baret P.V."/>
            <person name="Wincker P."/>
            <person name="Gaillardin C."/>
            <person name="Dujon B."/>
            <person name="Souciet J.L."/>
        </authorList>
    </citation>
    <scope>NUCLEOTIDE SEQUENCE [LARGE SCALE GENOMIC DNA]</scope>
    <source>
        <strain evidence="4">ATCC MYA-4447 / BCRC 22081 / CBS 7064 / NBRC 10061 / NRRL Y-12695</strain>
    </source>
</reference>
<dbReference type="GO" id="GO:0046933">
    <property type="term" value="F:proton-transporting ATP synthase activity, rotational mechanism"/>
    <property type="evidence" value="ECO:0007669"/>
    <property type="project" value="TreeGrafter"/>
</dbReference>
<keyword evidence="4" id="KW-1185">Reference proteome</keyword>
<dbReference type="Proteomes" id="UP000005222">
    <property type="component" value="Chromosome C"/>
</dbReference>
<feature type="compositionally biased region" description="Polar residues" evidence="1">
    <location>
        <begin position="83"/>
        <end position="92"/>
    </location>
</feature>
<dbReference type="AlphaFoldDB" id="G8YSH9"/>
<dbReference type="HOGENOM" id="CLU_122989_1_0_1"/>
<proteinExistence type="predicted"/>
<dbReference type="InterPro" id="IPR019711">
    <property type="entry name" value="ATP_synth_F0_suH"/>
</dbReference>
<dbReference type="OMA" id="GHVQKFT"/>
<dbReference type="PANTHER" id="PTHR28207:SF1">
    <property type="entry name" value="ATP SYNTHASE SUBUNIT H, MITOCHONDRIAL"/>
    <property type="match status" value="1"/>
</dbReference>
<gene>
    <name evidence="2" type="primary">Piso0_001141</name>
    <name evidence="2" type="ORF">GNLVRS01_PISO0C11794g</name>
    <name evidence="3" type="ORF">GNLVRS01_PISO0D11861g</name>
</gene>
<dbReference type="EMBL" id="FO082056">
    <property type="protein sequence ID" value="CCE79102.1"/>
    <property type="molecule type" value="Genomic_DNA"/>
</dbReference>
<dbReference type="OrthoDB" id="274752at2759"/>
<dbReference type="PANTHER" id="PTHR28207">
    <property type="entry name" value="ATP SYNTHASE SUBUNIT H, MITOCHONDRIAL"/>
    <property type="match status" value="1"/>
</dbReference>
<feature type="region of interest" description="Disordered" evidence="1">
    <location>
        <begin position="63"/>
        <end position="108"/>
    </location>
</feature>
<organism evidence="2 4">
    <name type="scientific">Pichia sorbitophila (strain ATCC MYA-4447 / BCRC 22081 / CBS 7064 / NBRC 10061 / NRRL Y-12695)</name>
    <name type="common">Hybrid yeast</name>
    <dbReference type="NCBI Taxonomy" id="559304"/>
    <lineage>
        <taxon>Eukaryota</taxon>
        <taxon>Fungi</taxon>
        <taxon>Dikarya</taxon>
        <taxon>Ascomycota</taxon>
        <taxon>Saccharomycotina</taxon>
        <taxon>Pichiomycetes</taxon>
        <taxon>Debaryomycetaceae</taxon>
        <taxon>Millerozyma</taxon>
    </lineage>
</organism>
<sequence>MLRQSIRFVPRRLLSVTPQRKNLVSDLYIQQIKAFKPTPLSEKDIESSVKKFQLPAKPSVPEAEISADALSQYESSEVETETSKPATSTNAASAEEDWFVFEEEEEHH</sequence>
<accession>G8YSH9</accession>
<dbReference type="Pfam" id="PF10775">
    <property type="entry name" value="ATP_sub_h"/>
    <property type="match status" value="1"/>
</dbReference>
<evidence type="ECO:0000313" key="4">
    <source>
        <dbReference type="Proteomes" id="UP000005222"/>
    </source>
</evidence>
<reference evidence="2" key="1">
    <citation type="submission" date="2011-10" db="EMBL/GenBank/DDBJ databases">
        <authorList>
            <person name="Genoscope - CEA"/>
        </authorList>
    </citation>
    <scope>NUCLEOTIDE SEQUENCE</scope>
</reference>
<evidence type="ECO:0000256" key="1">
    <source>
        <dbReference type="SAM" id="MobiDB-lite"/>
    </source>
</evidence>
<name>G8YSH9_PICSO</name>
<dbReference type="Proteomes" id="UP000005222">
    <property type="component" value="Chromosome D"/>
</dbReference>